<keyword evidence="4" id="KW-1185">Reference proteome</keyword>
<organism evidence="3 4">
    <name type="scientific">Acrasis kona</name>
    <dbReference type="NCBI Taxonomy" id="1008807"/>
    <lineage>
        <taxon>Eukaryota</taxon>
        <taxon>Discoba</taxon>
        <taxon>Heterolobosea</taxon>
        <taxon>Tetramitia</taxon>
        <taxon>Eutetramitia</taxon>
        <taxon>Acrasidae</taxon>
        <taxon>Acrasis</taxon>
    </lineage>
</organism>
<reference evidence="3 4" key="1">
    <citation type="submission" date="2024-03" db="EMBL/GenBank/DDBJ databases">
        <title>The Acrasis kona genome and developmental transcriptomes reveal deep origins of eukaryotic multicellular pathways.</title>
        <authorList>
            <person name="Sheikh S."/>
            <person name="Fu C.-J."/>
            <person name="Brown M.W."/>
            <person name="Baldauf S.L."/>
        </authorList>
    </citation>
    <scope>NUCLEOTIDE SEQUENCE [LARGE SCALE GENOMIC DNA]</scope>
    <source>
        <strain evidence="3 4">ATCC MYA-3509</strain>
    </source>
</reference>
<feature type="transmembrane region" description="Helical" evidence="2">
    <location>
        <begin position="151"/>
        <end position="172"/>
    </location>
</feature>
<dbReference type="Proteomes" id="UP001431209">
    <property type="component" value="Unassembled WGS sequence"/>
</dbReference>
<accession>A0AAW2YGU4</accession>
<gene>
    <name evidence="3" type="ORF">AKO1_010895</name>
</gene>
<keyword evidence="2" id="KW-1133">Transmembrane helix</keyword>
<keyword evidence="2" id="KW-0472">Membrane</keyword>
<name>A0AAW2YGU4_9EUKA</name>
<evidence type="ECO:0000256" key="2">
    <source>
        <dbReference type="SAM" id="Phobius"/>
    </source>
</evidence>
<sequence>MKNEQLHEDRWYDRIHANHLCFFLWLFVMVLMLSITLVYCVPIWSFSAVETVCTVRSKEIKDGYNGDTYVTYHMYRGLLGVTYKTKDGFEVITTLYGPDNQGSFNIEYVTGYTQSQTDVYRFLNSYTIGQSYKCFYSRNQINRVAFTMDPAYGALLTLPCLALIIALFVCIYPPIEKYLRMRGIIKEQKQLYEDIEARVSQDQDFLYEEEQKGDYTAMVLARGGSIKGEVGDTDSVQVEDEDDDEWVVQEEYIETTGKFFGIEIEHDGAYNNPEDEIYYDEQDDVAEQHKLNEIVQQETEPDKPKQSILIDYSWEQEEEPEQVVVKQEAPTSNWEEEEEEEVVLEAPAKVAEVVQQATDEEDEWQ</sequence>
<keyword evidence="2" id="KW-0812">Transmembrane</keyword>
<proteinExistence type="predicted"/>
<comment type="caution">
    <text evidence="3">The sequence shown here is derived from an EMBL/GenBank/DDBJ whole genome shotgun (WGS) entry which is preliminary data.</text>
</comment>
<dbReference type="EMBL" id="JAOPGA020000002">
    <property type="protein sequence ID" value="KAL0476282.1"/>
    <property type="molecule type" value="Genomic_DNA"/>
</dbReference>
<evidence type="ECO:0000313" key="4">
    <source>
        <dbReference type="Proteomes" id="UP001431209"/>
    </source>
</evidence>
<evidence type="ECO:0000256" key="1">
    <source>
        <dbReference type="SAM" id="MobiDB-lite"/>
    </source>
</evidence>
<feature type="compositionally biased region" description="Acidic residues" evidence="1">
    <location>
        <begin position="334"/>
        <end position="343"/>
    </location>
</feature>
<dbReference type="AlphaFoldDB" id="A0AAW2YGU4"/>
<protein>
    <submittedName>
        <fullName evidence="3">Pol polyprotein</fullName>
    </submittedName>
</protein>
<evidence type="ECO:0000313" key="3">
    <source>
        <dbReference type="EMBL" id="KAL0476282.1"/>
    </source>
</evidence>
<feature type="transmembrane region" description="Helical" evidence="2">
    <location>
        <begin position="20"/>
        <end position="44"/>
    </location>
</feature>
<feature type="region of interest" description="Disordered" evidence="1">
    <location>
        <begin position="316"/>
        <end position="343"/>
    </location>
</feature>